<name>A0AAD9U663_9ROSI</name>
<evidence type="ECO:0000313" key="2">
    <source>
        <dbReference type="EMBL" id="KAK2648109.1"/>
    </source>
</evidence>
<keyword evidence="3" id="KW-1185">Reference proteome</keyword>
<reference evidence="2" key="1">
    <citation type="journal article" date="2023" name="Plant J.">
        <title>Genome sequences and population genomics provide insights into the demographic history, inbreeding, and mutation load of two 'living fossil' tree species of Dipteronia.</title>
        <authorList>
            <person name="Feng Y."/>
            <person name="Comes H.P."/>
            <person name="Chen J."/>
            <person name="Zhu S."/>
            <person name="Lu R."/>
            <person name="Zhang X."/>
            <person name="Li P."/>
            <person name="Qiu J."/>
            <person name="Olsen K.M."/>
            <person name="Qiu Y."/>
        </authorList>
    </citation>
    <scope>NUCLEOTIDE SEQUENCE</scope>
    <source>
        <strain evidence="2">KIB01</strain>
    </source>
</reference>
<sequence>MASKYVNILPASGRKLLNGGKVFVSIFCAFVALVVACIVYKYKSDVRTVCHFTHYDRAASVAATAAHEKRLAETVANVWDFHASAMVAAASSLQVSCFIVSLFNDLEQIVYSNLPWNLVIV</sequence>
<comment type="caution">
    <text evidence="2">The sequence shown here is derived from an EMBL/GenBank/DDBJ whole genome shotgun (WGS) entry which is preliminary data.</text>
</comment>
<keyword evidence="1" id="KW-0812">Transmembrane</keyword>
<dbReference type="Proteomes" id="UP001280121">
    <property type="component" value="Unassembled WGS sequence"/>
</dbReference>
<evidence type="ECO:0000313" key="3">
    <source>
        <dbReference type="Proteomes" id="UP001280121"/>
    </source>
</evidence>
<gene>
    <name evidence="2" type="ORF">Ddye_015598</name>
</gene>
<keyword evidence="1" id="KW-0472">Membrane</keyword>
<proteinExistence type="predicted"/>
<dbReference type="AlphaFoldDB" id="A0AAD9U663"/>
<evidence type="ECO:0000256" key="1">
    <source>
        <dbReference type="SAM" id="Phobius"/>
    </source>
</evidence>
<accession>A0AAD9U663</accession>
<dbReference type="EMBL" id="JANJYI010000005">
    <property type="protein sequence ID" value="KAK2648109.1"/>
    <property type="molecule type" value="Genomic_DNA"/>
</dbReference>
<organism evidence="2 3">
    <name type="scientific">Dipteronia dyeriana</name>
    <dbReference type="NCBI Taxonomy" id="168575"/>
    <lineage>
        <taxon>Eukaryota</taxon>
        <taxon>Viridiplantae</taxon>
        <taxon>Streptophyta</taxon>
        <taxon>Embryophyta</taxon>
        <taxon>Tracheophyta</taxon>
        <taxon>Spermatophyta</taxon>
        <taxon>Magnoliopsida</taxon>
        <taxon>eudicotyledons</taxon>
        <taxon>Gunneridae</taxon>
        <taxon>Pentapetalae</taxon>
        <taxon>rosids</taxon>
        <taxon>malvids</taxon>
        <taxon>Sapindales</taxon>
        <taxon>Sapindaceae</taxon>
        <taxon>Hippocastanoideae</taxon>
        <taxon>Acereae</taxon>
        <taxon>Dipteronia</taxon>
    </lineage>
</organism>
<feature type="transmembrane region" description="Helical" evidence="1">
    <location>
        <begin position="22"/>
        <end position="40"/>
    </location>
</feature>
<protein>
    <submittedName>
        <fullName evidence="2">Uncharacterized protein</fullName>
    </submittedName>
</protein>
<keyword evidence="1" id="KW-1133">Transmembrane helix</keyword>